<reference evidence="2" key="3">
    <citation type="submission" date="2022-06" db="UniProtKB">
        <authorList>
            <consortium name="EnsemblPlants"/>
        </authorList>
    </citation>
    <scope>IDENTIFICATION</scope>
</reference>
<protein>
    <submittedName>
        <fullName evidence="2">Uncharacterized protein</fullName>
    </submittedName>
</protein>
<sequence length="116" mass="12360">MRAISRSGRRGTTCRTTGSRSSTTWTASRRHSSPTSTATATARCCSPRTMRRSRSSSFRPMLGWPPQPPSMASMRRASWPRSPCSRPTCASPPAAAPSAPSTAPTSTPRSASRCSS</sequence>
<evidence type="ECO:0000256" key="1">
    <source>
        <dbReference type="SAM" id="MobiDB-lite"/>
    </source>
</evidence>
<evidence type="ECO:0000313" key="3">
    <source>
        <dbReference type="Proteomes" id="UP000015106"/>
    </source>
</evidence>
<organism evidence="2 3">
    <name type="scientific">Triticum urartu</name>
    <name type="common">Red wild einkorn</name>
    <name type="synonym">Crithodium urartu</name>
    <dbReference type="NCBI Taxonomy" id="4572"/>
    <lineage>
        <taxon>Eukaryota</taxon>
        <taxon>Viridiplantae</taxon>
        <taxon>Streptophyta</taxon>
        <taxon>Embryophyta</taxon>
        <taxon>Tracheophyta</taxon>
        <taxon>Spermatophyta</taxon>
        <taxon>Magnoliopsida</taxon>
        <taxon>Liliopsida</taxon>
        <taxon>Poales</taxon>
        <taxon>Poaceae</taxon>
        <taxon>BOP clade</taxon>
        <taxon>Pooideae</taxon>
        <taxon>Triticodae</taxon>
        <taxon>Triticeae</taxon>
        <taxon>Triticinae</taxon>
        <taxon>Triticum</taxon>
    </lineage>
</organism>
<proteinExistence type="predicted"/>
<dbReference type="EnsemblPlants" id="TuG1812G0400003964.01.T01">
    <property type="protein sequence ID" value="TuG1812G0400003964.01.T01.cds327455"/>
    <property type="gene ID" value="TuG1812G0400003964.01"/>
</dbReference>
<dbReference type="Proteomes" id="UP000015106">
    <property type="component" value="Chromosome 4"/>
</dbReference>
<feature type="region of interest" description="Disordered" evidence="1">
    <location>
        <begin position="1"/>
        <end position="116"/>
    </location>
</feature>
<evidence type="ECO:0000313" key="2">
    <source>
        <dbReference type="EnsemblPlants" id="TuG1812G0400003964.01.T01.cds327455"/>
    </source>
</evidence>
<reference evidence="3" key="1">
    <citation type="journal article" date="2013" name="Nature">
        <title>Draft genome of the wheat A-genome progenitor Triticum urartu.</title>
        <authorList>
            <person name="Ling H.Q."/>
            <person name="Zhao S."/>
            <person name="Liu D."/>
            <person name="Wang J."/>
            <person name="Sun H."/>
            <person name="Zhang C."/>
            <person name="Fan H."/>
            <person name="Li D."/>
            <person name="Dong L."/>
            <person name="Tao Y."/>
            <person name="Gao C."/>
            <person name="Wu H."/>
            <person name="Li Y."/>
            <person name="Cui Y."/>
            <person name="Guo X."/>
            <person name="Zheng S."/>
            <person name="Wang B."/>
            <person name="Yu K."/>
            <person name="Liang Q."/>
            <person name="Yang W."/>
            <person name="Lou X."/>
            <person name="Chen J."/>
            <person name="Feng M."/>
            <person name="Jian J."/>
            <person name="Zhang X."/>
            <person name="Luo G."/>
            <person name="Jiang Y."/>
            <person name="Liu J."/>
            <person name="Wang Z."/>
            <person name="Sha Y."/>
            <person name="Zhang B."/>
            <person name="Wu H."/>
            <person name="Tang D."/>
            <person name="Shen Q."/>
            <person name="Xue P."/>
            <person name="Zou S."/>
            <person name="Wang X."/>
            <person name="Liu X."/>
            <person name="Wang F."/>
            <person name="Yang Y."/>
            <person name="An X."/>
            <person name="Dong Z."/>
            <person name="Zhang K."/>
            <person name="Zhang X."/>
            <person name="Luo M.C."/>
            <person name="Dvorak J."/>
            <person name="Tong Y."/>
            <person name="Wang J."/>
            <person name="Yang H."/>
            <person name="Li Z."/>
            <person name="Wang D."/>
            <person name="Zhang A."/>
            <person name="Wang J."/>
        </authorList>
    </citation>
    <scope>NUCLEOTIDE SEQUENCE</scope>
    <source>
        <strain evidence="3">cv. G1812</strain>
    </source>
</reference>
<keyword evidence="3" id="KW-1185">Reference proteome</keyword>
<dbReference type="Gramene" id="TuG1812G0400003964.01.T01">
    <property type="protein sequence ID" value="TuG1812G0400003964.01.T01.cds327455"/>
    <property type="gene ID" value="TuG1812G0400003964.01"/>
</dbReference>
<feature type="compositionally biased region" description="Low complexity" evidence="1">
    <location>
        <begin position="10"/>
        <end position="48"/>
    </location>
</feature>
<feature type="compositionally biased region" description="Low complexity" evidence="1">
    <location>
        <begin position="80"/>
        <end position="116"/>
    </location>
</feature>
<reference evidence="2" key="2">
    <citation type="submission" date="2018-03" db="EMBL/GenBank/DDBJ databases">
        <title>The Triticum urartu genome reveals the dynamic nature of wheat genome evolution.</title>
        <authorList>
            <person name="Ling H."/>
            <person name="Ma B."/>
            <person name="Shi X."/>
            <person name="Liu H."/>
            <person name="Dong L."/>
            <person name="Sun H."/>
            <person name="Cao Y."/>
            <person name="Gao Q."/>
            <person name="Zheng S."/>
            <person name="Li Y."/>
            <person name="Yu Y."/>
            <person name="Du H."/>
            <person name="Qi M."/>
            <person name="Li Y."/>
            <person name="Yu H."/>
            <person name="Cui Y."/>
            <person name="Wang N."/>
            <person name="Chen C."/>
            <person name="Wu H."/>
            <person name="Zhao Y."/>
            <person name="Zhang J."/>
            <person name="Li Y."/>
            <person name="Zhou W."/>
            <person name="Zhang B."/>
            <person name="Hu W."/>
            <person name="Eijk M."/>
            <person name="Tang J."/>
            <person name="Witsenboer H."/>
            <person name="Zhao S."/>
            <person name="Li Z."/>
            <person name="Zhang A."/>
            <person name="Wang D."/>
            <person name="Liang C."/>
        </authorList>
    </citation>
    <scope>NUCLEOTIDE SEQUENCE [LARGE SCALE GENOMIC DNA]</scope>
    <source>
        <strain evidence="2">cv. G1812</strain>
    </source>
</reference>
<name>A0A8R7Q7A7_TRIUA</name>
<dbReference type="AlphaFoldDB" id="A0A8R7Q7A7"/>
<accession>A0A8R7Q7A7</accession>